<gene>
    <name evidence="1" type="ORF">NM688_g4285</name>
</gene>
<accession>A0ACC1T3E9</accession>
<keyword evidence="2" id="KW-1185">Reference proteome</keyword>
<comment type="caution">
    <text evidence="1">The sequence shown here is derived from an EMBL/GenBank/DDBJ whole genome shotgun (WGS) entry which is preliminary data.</text>
</comment>
<evidence type="ECO:0000313" key="2">
    <source>
        <dbReference type="Proteomes" id="UP001148662"/>
    </source>
</evidence>
<name>A0ACC1T3E9_9APHY</name>
<protein>
    <submittedName>
        <fullName evidence="1">Uncharacterized protein</fullName>
    </submittedName>
</protein>
<proteinExistence type="predicted"/>
<evidence type="ECO:0000313" key="1">
    <source>
        <dbReference type="EMBL" id="KAJ3552181.1"/>
    </source>
</evidence>
<organism evidence="1 2">
    <name type="scientific">Phlebia brevispora</name>
    <dbReference type="NCBI Taxonomy" id="194682"/>
    <lineage>
        <taxon>Eukaryota</taxon>
        <taxon>Fungi</taxon>
        <taxon>Dikarya</taxon>
        <taxon>Basidiomycota</taxon>
        <taxon>Agaricomycotina</taxon>
        <taxon>Agaricomycetes</taxon>
        <taxon>Polyporales</taxon>
        <taxon>Meruliaceae</taxon>
        <taxon>Phlebia</taxon>
    </lineage>
</organism>
<reference evidence="1" key="1">
    <citation type="submission" date="2022-07" db="EMBL/GenBank/DDBJ databases">
        <title>Genome Sequence of Phlebia brevispora.</title>
        <authorList>
            <person name="Buettner E."/>
        </authorList>
    </citation>
    <scope>NUCLEOTIDE SEQUENCE</scope>
    <source>
        <strain evidence="1">MPL23</strain>
    </source>
</reference>
<dbReference type="Proteomes" id="UP001148662">
    <property type="component" value="Unassembled WGS sequence"/>
</dbReference>
<sequence length="214" mass="21104">MKSLAAAVALAVVAPAALAQQTVTVNSLSAVVQCRRVLTEPIKFTWSGGTPPYYLSLIPAEQPQAPPMKIFPTQQGTSYTWIVDMAAGTAFTTVIKDSTGQPNYSSEQVVQNGTDASCLNAAVTETNTSGNGPATAAPTTSGSATPSPAAAAVTGSGTSSVPHTSTSATSSGSASTPSKTAPSAKASGAALTHGSTLSAFGLAVVIAIAGAAFL</sequence>
<dbReference type="EMBL" id="JANHOG010000694">
    <property type="protein sequence ID" value="KAJ3552181.1"/>
    <property type="molecule type" value="Genomic_DNA"/>
</dbReference>